<keyword evidence="1 2" id="KW-0732">Signal</keyword>
<evidence type="ECO:0000259" key="3">
    <source>
        <dbReference type="Pfam" id="PF18962"/>
    </source>
</evidence>
<dbReference type="RefSeq" id="WP_270005372.1">
    <property type="nucleotide sequence ID" value="NZ_JAPFGC010000002.1"/>
</dbReference>
<proteinExistence type="predicted"/>
<feature type="signal peptide" evidence="2">
    <location>
        <begin position="1"/>
        <end position="29"/>
    </location>
</feature>
<dbReference type="Proteomes" id="UP001149142">
    <property type="component" value="Unassembled WGS sequence"/>
</dbReference>
<comment type="caution">
    <text evidence="4">The sequence shown here is derived from an EMBL/GenBank/DDBJ whole genome shotgun (WGS) entry which is preliminary data.</text>
</comment>
<evidence type="ECO:0000256" key="1">
    <source>
        <dbReference type="ARBA" id="ARBA00022729"/>
    </source>
</evidence>
<dbReference type="EMBL" id="JAPFGC010000002">
    <property type="protein sequence ID" value="MDA0177238.1"/>
    <property type="molecule type" value="Genomic_DNA"/>
</dbReference>
<feature type="chain" id="PRO_5045447383" evidence="2">
    <location>
        <begin position="30"/>
        <end position="779"/>
    </location>
</feature>
<accession>A0ABT4S023</accession>
<reference evidence="4" key="1">
    <citation type="submission" date="2022-11" db="EMBL/GenBank/DDBJ databases">
        <title>Refractory cell wall polysaccharides provide important carbon source for microbial heterotrophs in the hadal ocean.</title>
        <authorList>
            <person name="Zhu X."/>
        </authorList>
    </citation>
    <scope>NUCLEOTIDE SEQUENCE</scope>
    <source>
        <strain evidence="4">MTRN7</strain>
    </source>
</reference>
<organism evidence="4 5">
    <name type="scientific">Mesoflavibacter profundi</name>
    <dbReference type="NCBI Taxonomy" id="2708110"/>
    <lineage>
        <taxon>Bacteria</taxon>
        <taxon>Pseudomonadati</taxon>
        <taxon>Bacteroidota</taxon>
        <taxon>Flavobacteriia</taxon>
        <taxon>Flavobacteriales</taxon>
        <taxon>Flavobacteriaceae</taxon>
        <taxon>Mesoflavibacter</taxon>
    </lineage>
</organism>
<sequence>MIKILLNFSKSLRLFLPLFLLTFSIQSHSNTNSWCGDIDGFKFKNGNTSVAITNNATYSINELPNNFYVQLIVSGYSQSAKFYLENLSTGATYNLTENYVPYTFPGGGSAWNYGTGVFKLKAKLYKYNYGNGWACDIKTVQFTLSNASSCGEIDGFVFSNGNSALNIDNNTTYQVSDLPIDFYIESLTSGNSESVQLKLKNLDTGYTYNVGENYEPYTIPGGGSVWNYGYGNFKLTAKLYAYDYCQSTICDEKSIYFTLDNTVDCATLTGLEFTNGTDSLPLVDNQTYSVTELPNNFYINAQLDGTVSKIKYYVTNLDTNNTVSISESVAPYTFPSTGNSWNLGAGNFQIKAKLYTSTINYSGNNCGSSSQTYSLCDTYIYNVTITDPSVCGSLDSFVFTDGTLATPIENLQTYNILDLPESFYINTLTSGAVDKVKLEVTNLDTNQTYNITENYMPYTFPAGENPWDLGLGNFKITAKIYALQNNSNGCKTTGLVNDKDLNTQNASYSYSGGYNGGSNNNPVYSLCEEQTIYFTLIEESPCNLIAGTGTLSVSAVVIPLGGTFNLTVTPNGDAQLKDGYVLGTVLASVGQEVIYAVSNDLVINLPYLNGPFNVHMFAYDPSTFDFSTIAIGVDTITDVQNSIVANTICADLSNAGSQIVIIPGGLDQRTVNTEEKPKAETKSKLEQLVSAKETEDNLNVEDIKLYPNPAVDYLNIKIRLNEGEIFNYSITDLNGKQVNTGLVNSSLTTINTKLLAEGLYVLKLQSGYRTITKKIVVKK</sequence>
<keyword evidence="5" id="KW-1185">Reference proteome</keyword>
<evidence type="ECO:0000313" key="5">
    <source>
        <dbReference type="Proteomes" id="UP001149142"/>
    </source>
</evidence>
<feature type="domain" description="Secretion system C-terminal sorting" evidence="3">
    <location>
        <begin position="705"/>
        <end position="777"/>
    </location>
</feature>
<dbReference type="InterPro" id="IPR026444">
    <property type="entry name" value="Secre_tail"/>
</dbReference>
<gene>
    <name evidence="4" type="ORF">OOZ35_07010</name>
</gene>
<dbReference type="Pfam" id="PF18962">
    <property type="entry name" value="Por_Secre_tail"/>
    <property type="match status" value="1"/>
</dbReference>
<evidence type="ECO:0000313" key="4">
    <source>
        <dbReference type="EMBL" id="MDA0177238.1"/>
    </source>
</evidence>
<name>A0ABT4S023_9FLAO</name>
<dbReference type="NCBIfam" id="TIGR04183">
    <property type="entry name" value="Por_Secre_tail"/>
    <property type="match status" value="1"/>
</dbReference>
<evidence type="ECO:0000256" key="2">
    <source>
        <dbReference type="SAM" id="SignalP"/>
    </source>
</evidence>
<protein>
    <submittedName>
        <fullName evidence="4">T9SS type A sorting domain-containing protein</fullName>
    </submittedName>
</protein>